<name>A0A5C4MTD5_9RHOB</name>
<sequence>MADERHIPITSEEIAHSFDEPPAPVDLSVYAPEDWFVFVVFWVMAGAVFLQFFTRYVLNNSFAWTEEIAIYCLVVTVFVGSVMCVRLYRHIQVDFIYRLLPARAARVLATVADVINVSFFAYAAYLVWRYSSIISTERMVTVDLPKSIVFYSVLAGFALMALRAAHLAVVHWRQGHSVLERPEGTEPAES</sequence>
<keyword evidence="5 9" id="KW-0812">Transmembrane</keyword>
<dbReference type="GO" id="GO:0005886">
    <property type="term" value="C:plasma membrane"/>
    <property type="evidence" value="ECO:0007669"/>
    <property type="project" value="UniProtKB-SubCell"/>
</dbReference>
<dbReference type="Pfam" id="PF04290">
    <property type="entry name" value="DctQ"/>
    <property type="match status" value="1"/>
</dbReference>
<keyword evidence="6 9" id="KW-1133">Transmembrane helix</keyword>
<evidence type="ECO:0000256" key="8">
    <source>
        <dbReference type="ARBA" id="ARBA00038436"/>
    </source>
</evidence>
<comment type="function">
    <text evidence="9">Part of the tripartite ATP-independent periplasmic (TRAP) transport system.</text>
</comment>
<keyword evidence="12" id="KW-1185">Reference proteome</keyword>
<evidence type="ECO:0000256" key="9">
    <source>
        <dbReference type="RuleBase" id="RU369079"/>
    </source>
</evidence>
<evidence type="ECO:0000313" key="12">
    <source>
        <dbReference type="Proteomes" id="UP000305887"/>
    </source>
</evidence>
<evidence type="ECO:0000256" key="7">
    <source>
        <dbReference type="ARBA" id="ARBA00023136"/>
    </source>
</evidence>
<dbReference type="GO" id="GO:0015740">
    <property type="term" value="P:C4-dicarboxylate transport"/>
    <property type="evidence" value="ECO:0007669"/>
    <property type="project" value="TreeGrafter"/>
</dbReference>
<organism evidence="11 12">
    <name type="scientific">Rubellimicrobium rubrum</name>
    <dbReference type="NCBI Taxonomy" id="2585369"/>
    <lineage>
        <taxon>Bacteria</taxon>
        <taxon>Pseudomonadati</taxon>
        <taxon>Pseudomonadota</taxon>
        <taxon>Alphaproteobacteria</taxon>
        <taxon>Rhodobacterales</taxon>
        <taxon>Roseobacteraceae</taxon>
        <taxon>Rubellimicrobium</taxon>
    </lineage>
</organism>
<dbReference type="GO" id="GO:0022857">
    <property type="term" value="F:transmembrane transporter activity"/>
    <property type="evidence" value="ECO:0007669"/>
    <property type="project" value="UniProtKB-UniRule"/>
</dbReference>
<evidence type="ECO:0000256" key="4">
    <source>
        <dbReference type="ARBA" id="ARBA00022519"/>
    </source>
</evidence>
<feature type="transmembrane region" description="Helical" evidence="9">
    <location>
        <begin position="108"/>
        <end position="128"/>
    </location>
</feature>
<comment type="subunit">
    <text evidence="9">The complex comprises the extracytoplasmic solute receptor protein and the two transmembrane proteins.</text>
</comment>
<comment type="caution">
    <text evidence="11">The sequence shown here is derived from an EMBL/GenBank/DDBJ whole genome shotgun (WGS) entry which is preliminary data.</text>
</comment>
<gene>
    <name evidence="11" type="ORF">FHG66_16180</name>
</gene>
<keyword evidence="2 9" id="KW-0813">Transport</keyword>
<dbReference type="EMBL" id="VDFU01000024">
    <property type="protein sequence ID" value="TNC47586.1"/>
    <property type="molecule type" value="Genomic_DNA"/>
</dbReference>
<evidence type="ECO:0000313" key="11">
    <source>
        <dbReference type="EMBL" id="TNC47586.1"/>
    </source>
</evidence>
<evidence type="ECO:0000256" key="1">
    <source>
        <dbReference type="ARBA" id="ARBA00004429"/>
    </source>
</evidence>
<dbReference type="InterPro" id="IPR055348">
    <property type="entry name" value="DctQ"/>
</dbReference>
<proteinExistence type="inferred from homology"/>
<comment type="subcellular location">
    <subcellularLocation>
        <location evidence="1 9">Cell inner membrane</location>
        <topology evidence="1 9">Multi-pass membrane protein</topology>
    </subcellularLocation>
</comment>
<dbReference type="Proteomes" id="UP000305887">
    <property type="component" value="Unassembled WGS sequence"/>
</dbReference>
<dbReference type="AlphaFoldDB" id="A0A5C4MTD5"/>
<reference evidence="11 12" key="1">
    <citation type="submission" date="2019-06" db="EMBL/GenBank/DDBJ databases">
        <title>YIM 131921 draft genome.</title>
        <authorList>
            <person name="Jiang L."/>
        </authorList>
    </citation>
    <scope>NUCLEOTIDE SEQUENCE [LARGE SCALE GENOMIC DNA]</scope>
    <source>
        <strain evidence="11 12">YIM 131921</strain>
    </source>
</reference>
<comment type="similarity">
    <text evidence="8 9">Belongs to the TRAP transporter small permease family.</text>
</comment>
<keyword evidence="3" id="KW-1003">Cell membrane</keyword>
<feature type="transmembrane region" description="Helical" evidence="9">
    <location>
        <begin position="35"/>
        <end position="56"/>
    </location>
</feature>
<evidence type="ECO:0000256" key="2">
    <source>
        <dbReference type="ARBA" id="ARBA00022448"/>
    </source>
</evidence>
<dbReference type="OrthoDB" id="4964541at2"/>
<dbReference type="PANTHER" id="PTHR35011">
    <property type="entry name" value="2,3-DIKETO-L-GULONATE TRAP TRANSPORTER SMALL PERMEASE PROTEIN YIAM"/>
    <property type="match status" value="1"/>
</dbReference>
<feature type="transmembrane region" description="Helical" evidence="9">
    <location>
        <begin position="68"/>
        <end position="88"/>
    </location>
</feature>
<evidence type="ECO:0000256" key="6">
    <source>
        <dbReference type="ARBA" id="ARBA00022989"/>
    </source>
</evidence>
<accession>A0A5C4MTD5</accession>
<keyword evidence="4 9" id="KW-0997">Cell inner membrane</keyword>
<evidence type="ECO:0000259" key="10">
    <source>
        <dbReference type="Pfam" id="PF04290"/>
    </source>
</evidence>
<evidence type="ECO:0000256" key="5">
    <source>
        <dbReference type="ARBA" id="ARBA00022692"/>
    </source>
</evidence>
<dbReference type="InterPro" id="IPR007387">
    <property type="entry name" value="TRAP_DctQ"/>
</dbReference>
<feature type="transmembrane region" description="Helical" evidence="9">
    <location>
        <begin position="148"/>
        <end position="172"/>
    </location>
</feature>
<dbReference type="PANTHER" id="PTHR35011:SF11">
    <property type="entry name" value="TRAP TRANSPORTER SMALL PERMEASE PROTEIN"/>
    <property type="match status" value="1"/>
</dbReference>
<feature type="domain" description="Tripartite ATP-independent periplasmic transporters DctQ component" evidence="10">
    <location>
        <begin position="44"/>
        <end position="173"/>
    </location>
</feature>
<protein>
    <recommendedName>
        <fullName evidence="9">TRAP transporter small permease protein</fullName>
    </recommendedName>
</protein>
<keyword evidence="7 9" id="KW-0472">Membrane</keyword>
<evidence type="ECO:0000256" key="3">
    <source>
        <dbReference type="ARBA" id="ARBA00022475"/>
    </source>
</evidence>
<dbReference type="RefSeq" id="WP_139078097.1">
    <property type="nucleotide sequence ID" value="NZ_VDFU01000024.1"/>
</dbReference>